<dbReference type="EMBL" id="HBJA01107414">
    <property type="protein sequence ID" value="CAE0825864.1"/>
    <property type="molecule type" value="Transcribed_RNA"/>
</dbReference>
<dbReference type="EMBL" id="HBJA01107413">
    <property type="protein sequence ID" value="CAE0825863.1"/>
    <property type="molecule type" value="Transcribed_RNA"/>
</dbReference>
<sequence>MPGSSSISQSKLVMRTEVCCMSKTEHLASKPRARSAQGWGQPETANTTKHQYHCHVQPLQTKGGHNIYLSLAPYCPWENQGRLLIKGKGCWGRQLLTTTSEQIEMVCSPEHNVVVCTYFFTGMTHHYKT</sequence>
<accession>A0A6T2EGZ1</accession>
<gene>
    <name evidence="1" type="ORF">EGYM00163_LOCUS37115</name>
    <name evidence="2" type="ORF">EGYM00163_LOCUS37116</name>
</gene>
<evidence type="ECO:0000313" key="1">
    <source>
        <dbReference type="EMBL" id="CAE0825863.1"/>
    </source>
</evidence>
<dbReference type="AlphaFoldDB" id="A0A6T2EGZ1"/>
<reference evidence="2" key="1">
    <citation type="submission" date="2021-01" db="EMBL/GenBank/DDBJ databases">
        <authorList>
            <person name="Corre E."/>
            <person name="Pelletier E."/>
            <person name="Niang G."/>
            <person name="Scheremetjew M."/>
            <person name="Finn R."/>
            <person name="Kale V."/>
            <person name="Holt S."/>
            <person name="Cochrane G."/>
            <person name="Meng A."/>
            <person name="Brown T."/>
            <person name="Cohen L."/>
        </authorList>
    </citation>
    <scope>NUCLEOTIDE SEQUENCE</scope>
    <source>
        <strain evidence="2">CCMP1594</strain>
    </source>
</reference>
<evidence type="ECO:0000313" key="2">
    <source>
        <dbReference type="EMBL" id="CAE0825864.1"/>
    </source>
</evidence>
<organism evidence="2">
    <name type="scientific">Eutreptiella gymnastica</name>
    <dbReference type="NCBI Taxonomy" id="73025"/>
    <lineage>
        <taxon>Eukaryota</taxon>
        <taxon>Discoba</taxon>
        <taxon>Euglenozoa</taxon>
        <taxon>Euglenida</taxon>
        <taxon>Spirocuta</taxon>
        <taxon>Euglenophyceae</taxon>
        <taxon>Eutreptiales</taxon>
        <taxon>Eutreptiaceae</taxon>
        <taxon>Eutreptiella</taxon>
    </lineage>
</organism>
<name>A0A6T2EGZ1_9EUGL</name>
<proteinExistence type="predicted"/>
<protein>
    <submittedName>
        <fullName evidence="2">Uncharacterized protein</fullName>
    </submittedName>
</protein>